<organism evidence="1 2">
    <name type="scientific">Ehrlichia cf. muris str. EmCRT</name>
    <dbReference type="NCBI Taxonomy" id="1359167"/>
    <lineage>
        <taxon>Bacteria</taxon>
        <taxon>Pseudomonadati</taxon>
        <taxon>Pseudomonadota</taxon>
        <taxon>Alphaproteobacteria</taxon>
        <taxon>Rickettsiales</taxon>
        <taxon>Anaplasmataceae</taxon>
        <taxon>Ehrlichia</taxon>
    </lineage>
</organism>
<reference evidence="1 2" key="1">
    <citation type="submission" date="2015-02" db="EMBL/GenBank/DDBJ databases">
        <title>Genome Sequencing of Rickettsiales.</title>
        <authorList>
            <person name="Daugherty S.C."/>
            <person name="Su Q."/>
            <person name="Abolude K."/>
            <person name="Beier-Sexton M."/>
            <person name="Carlyon J.A."/>
            <person name="Carter R."/>
            <person name="Day N.P."/>
            <person name="Dumler S.J."/>
            <person name="Dyachenko V."/>
            <person name="Godinez A."/>
            <person name="Kurtti T.J."/>
            <person name="Lichay M."/>
            <person name="Mullins K.E."/>
            <person name="Ott S."/>
            <person name="Pappas-Brown V."/>
            <person name="Paris D.H."/>
            <person name="Patel P."/>
            <person name="Richards A.L."/>
            <person name="Sadzewicz L."/>
            <person name="Sears K."/>
            <person name="Seidman D."/>
            <person name="Sengamalay N."/>
            <person name="Stenos J."/>
            <person name="Tallon L.J."/>
            <person name="Vincent G."/>
            <person name="Fraser C.M."/>
            <person name="Munderloh U."/>
            <person name="Dunning-Hotopp J.C."/>
        </authorList>
    </citation>
    <scope>NUCLEOTIDE SEQUENCE [LARGE SCALE GENOMIC DNA]</scope>
    <source>
        <strain evidence="1 2">EmCRT</strain>
    </source>
</reference>
<evidence type="ECO:0000313" key="1">
    <source>
        <dbReference type="EMBL" id="KJV65341.1"/>
    </source>
</evidence>
<comment type="caution">
    <text evidence="1">The sequence shown here is derived from an EMBL/GenBank/DDBJ whole genome shotgun (WGS) entry which is preliminary data.</text>
</comment>
<proteinExistence type="predicted"/>
<dbReference type="Proteomes" id="UP000033546">
    <property type="component" value="Unassembled WGS sequence"/>
</dbReference>
<gene>
    <name evidence="1" type="ORF">EMUCRT_0279</name>
</gene>
<protein>
    <submittedName>
        <fullName evidence="1">Uncharacterized protein</fullName>
    </submittedName>
</protein>
<dbReference type="EMBL" id="LANU01000002">
    <property type="protein sequence ID" value="KJV65341.1"/>
    <property type="molecule type" value="Genomic_DNA"/>
</dbReference>
<dbReference type="RefSeq" id="WP_045804671.1">
    <property type="nucleotide sequence ID" value="NZ_LANU01000002.1"/>
</dbReference>
<name>A0A0F3NC68_9RICK</name>
<sequence length="158" mass="18453">MISLVEPYYGVNPNFDSKIGLPSSENAIFMPIHQTMFQKCCIVSNIRFKSECYFLFGKNKERRKFYLAIQVKLNFLRDLKANGLVFTKEIVFISGEIYLDSIAGERIYYLPGVFFWQKSASYIYVEFFNDSGELFHAQYQGTYLNHVIIDALNNYINV</sequence>
<accession>A0A0F3NC68</accession>
<dbReference type="PATRIC" id="fig|1359167.3.peg.268"/>
<dbReference type="AlphaFoldDB" id="A0A0F3NC68"/>
<evidence type="ECO:0000313" key="2">
    <source>
        <dbReference type="Proteomes" id="UP000033546"/>
    </source>
</evidence>